<keyword evidence="8 24" id="KW-0812">Transmembrane</keyword>
<evidence type="ECO:0000256" key="6">
    <source>
        <dbReference type="ARBA" id="ARBA00022553"/>
    </source>
</evidence>
<dbReference type="FunFam" id="1.10.510.10:FF:000031">
    <property type="entry name" value="Mitogen-activated protein kinase kinase kinase kinase"/>
    <property type="match status" value="1"/>
</dbReference>
<dbReference type="GO" id="GO:0005524">
    <property type="term" value="F:ATP binding"/>
    <property type="evidence" value="ECO:0007669"/>
    <property type="project" value="UniProtKB-UniRule"/>
</dbReference>
<feature type="domain" description="Protein kinase" evidence="25">
    <location>
        <begin position="14"/>
        <end position="270"/>
    </location>
</feature>
<keyword evidence="17 24" id="KW-0472">Membrane</keyword>
<keyword evidence="14" id="KW-0460">Magnesium</keyword>
<dbReference type="GO" id="GO:0004383">
    <property type="term" value="F:guanylate cyclase activity"/>
    <property type="evidence" value="ECO:0007669"/>
    <property type="project" value="UniProtKB-EC"/>
</dbReference>
<feature type="compositionally biased region" description="Basic and acidic residues" evidence="23">
    <location>
        <begin position="2096"/>
        <end position="2127"/>
    </location>
</feature>
<dbReference type="Gene3D" id="1.10.510.10">
    <property type="entry name" value="Transferase(Phosphotransferase) domain 1"/>
    <property type="match status" value="1"/>
</dbReference>
<evidence type="ECO:0000256" key="12">
    <source>
        <dbReference type="ARBA" id="ARBA00022777"/>
    </source>
</evidence>
<feature type="transmembrane region" description="Helical" evidence="24">
    <location>
        <begin position="853"/>
        <end position="873"/>
    </location>
</feature>
<dbReference type="Pfam" id="PF00069">
    <property type="entry name" value="Pkinase"/>
    <property type="match status" value="1"/>
</dbReference>
<dbReference type="GO" id="GO:0035556">
    <property type="term" value="P:intracellular signal transduction"/>
    <property type="evidence" value="ECO:0007669"/>
    <property type="project" value="InterPro"/>
</dbReference>
<dbReference type="STRING" id="568069.A0A1J1HTL6"/>
<dbReference type="EC" id="4.6.1.2" evidence="22"/>
<feature type="domain" description="Guanylate cyclase" evidence="26">
    <location>
        <begin position="1630"/>
        <end position="1774"/>
    </location>
</feature>
<dbReference type="CDD" id="cd07302">
    <property type="entry name" value="CHD"/>
    <property type="match status" value="2"/>
</dbReference>
<evidence type="ECO:0000256" key="24">
    <source>
        <dbReference type="SAM" id="Phobius"/>
    </source>
</evidence>
<dbReference type="GO" id="GO:0046872">
    <property type="term" value="F:metal ion binding"/>
    <property type="evidence" value="ECO:0007669"/>
    <property type="project" value="UniProtKB-KW"/>
</dbReference>
<gene>
    <name evidence="28" type="ORF">CLUMA_CG004417</name>
</gene>
<keyword evidence="6" id="KW-0597">Phosphoprotein</keyword>
<sequence length="2460" mass="278263">MQTPVYKTNPHDEYELIQKIGSGTYGDVYKGKNIQTGELAAIKVIKIESGDDFQQIEQEITMLRSCQHKNIISYYGSYLRRDKLWICMELCAISLQDIYQVTGPLAEQQIAYVCRETLLGLQYLHGRGKMHRDIKGANILLTENGDVKLADFGVSAQITATINKRKSFIGTPYWMAPEVAAVERKGGYNQLCDIWATGITAIELAELQPPMFDLHPMRALFLMSKSGFKPPTLKEKERWSQIFHSFVKISLTKNPKKRPNAERLLQHPFVNGGGAGTGEMSVRLMRELLHKYQNPHQFNDGSEMDEDGAIGLSNHNHHHNHQQHQRGCSRVEDSHPEPSTSAMAACDETSPKRHNSMDRLVGMFRDLSSAANRQRSLSDGEQQQPDILNNTPPVPPKRNKHRHRSPPPLHHPVSNGLPPTPKVLMGACFSKVFNGCPLHINCTASWINPETRDQHIIIGADEGIFNLNMNEIHDAVIDQLYPRRTIWLYVIKDVLMSLSGKSCQLYRHDLVALHSKQTTSRFTLHMHMQRIPEKLVPRKFALTTKVPDTKGCSQCCVIRNPYNGYKYLCGRTPSGIFLMQWYDPLNKFMLLKQCEWPASTVSIVANDNSVFEMIITPELEYPIVCVGVSKVAFGGNGLKLELINTNSAASWFNSSHDDDDLDRTATMIPKRMPLNVVKVHQMEKDVIAIVHDNVIEMVDLRGHPKTTKKIGLSKFEFDFKVEGMVVVQNDSILAFHLHGMQGRSLRNGAITQEITDISKTYKLLGSEKVVCLESSQVRSGNDGSSAAEEYHDLYTLAGHEAIVMLTGIMAILSLAYNQTATIHNVFNGCLCLLFTIILILLKFRVIRDHHLPFLCYAILLFSAAFCIISMPNLSGFELPVDTREVMVEGVWQIVFVIFLAYAMLPLKIWEAFVFSVSLPLVHIAFTGYHIYKETYPYRAYNQLSANIFIFVGINVAGVVINIMMERAQRRAFLDTRNCIAARLEMEDENEKLERLLLSVLPQHVAMEMKNDILSPVEGQFHKIYIQKYENVSILFADIVGFTVLASQCTAQELVRLLNELFGRFDQLAHDNHCLRIKILGDCYYCVSGLPEPRAEHAKNTVEMGLDMIDAISSVVEATDVNLNMRVGINSGRVLCGVLGLRKWQYDVFGDNVTIANHMESGGEPGRVHITRATLEALGGEYEVELGNGGSRDYYLKQQGIDTFFIVPPIHRRKPLMLNTLGVRSAVGEANRRKLSFRNVSNVVVQLLHTIKPYSVPAPFSHLATTGGGFNHENAGGFQDNKTRQNKVTEKFKRPFKKRHSSVYHQPSNRVNKFLSQAIEARSVDREKTAHVSRITLNFREKEKEKSYHQDFDFGFTMSMGTSLLLLILSAGLQVSALPQTLILLLLFLTAFIWISAILMLIMAARLKWIYWDVAQSFSLRLAITVFTIILVYSVGQMNVFTCLSDSPCTANFTTPESKDVIDHDSHRRCAFPQYISLSAAFAFICVSIFLRLPIIVKTLLIVLMGTAYSLFIEISHAHIFDCYDNRWNDSKSSSSVPLHTISLARIVIFMIAVLTHGRQVEWTARLDFLWQLQASQEKREMSVLQQSNKRILHNLLPSHVAAHFLDFQFRSNNMGTLRQELYHQSYQKVGVAFCSLPNFQEFYTELDGSNQGVECLRLLNEIIADFDELLCDERFHSIDKIKTIGSTYMLAVGLIPEYKIIPSDPHSSRRLMTSLIEFVRSMRVKLKNINDNSYNNFMLRVGVNVGSVVAGVIGARKPQYDIWGNTVNVASRMDSTGVPGYTQVTQEVVDALQGSHFEFKCRGQIKVKGKGDMITYFLCDTKPSNELDHVRHPNYHENANYQGSAINKEIYMKKKNFGNYLEDKPTSSYNNANLYNGMNLTENLNYVKREYDNYNKININNHYNINNYNIHGQHQQQNHPQYNIRENFNIIENPNDKQSRNNYLDRNGGDETTNYPNHYNIMHARNEHEHEPLLLNATVANVMPKVLYRAESSNKYEPPQYIGIPFQRTIQPMTQDGRYRPYQSHQQMKKQTNSVPRYHHPNVSGSSNQVEAYMKPLPKLPINTDFNESREMSSTDDLSQSDHRQSISVDSSSDESYSKTTDDCEQSNHKLNMTRDGDGKHHSGYQHRHDEHKAIQALKDLQDYEMSSTTDHTVSTIPNKGESCNSFEFHDKPFPKSPFERELQRLLNESAKNKMMPANKTNNLDSTKKNNPTNGNNNNNNNNNSNSGLYLKSKVTNAVGSLPSSSSGNGNNNNIKVKDSDESCVDTNSLKHPVGLEAIKEMTRNKNADNQTQSLEKQRIETQQNENNLDEPTSISSYSRNSSRKENYCEDGDDLKLSASTSQNLLETNMESQSEWSEDECRDEAGGCESAGYITDDPGLENLSLLNEAGLTDAEGALSDVNSLYNAPDDTSISSSRASSRFELSLDSLSGLYECEVDTKNEMAIVNASNIITSKFGPQN</sequence>
<feature type="compositionally biased region" description="Low complexity" evidence="23">
    <location>
        <begin position="2086"/>
        <end position="2095"/>
    </location>
</feature>
<evidence type="ECO:0000259" key="27">
    <source>
        <dbReference type="PROSITE" id="PS50219"/>
    </source>
</evidence>
<feature type="compositionally biased region" description="Polar residues" evidence="23">
    <location>
        <begin position="1940"/>
        <end position="1952"/>
    </location>
</feature>
<feature type="compositionally biased region" description="Polar residues" evidence="23">
    <location>
        <begin position="2288"/>
        <end position="2313"/>
    </location>
</feature>
<feature type="region of interest" description="Disordered" evidence="23">
    <location>
        <begin position="2282"/>
        <end position="2333"/>
    </location>
</feature>
<name>A0A1J1HTL6_9DIPT</name>
<feature type="compositionally biased region" description="Low complexity" evidence="23">
    <location>
        <begin position="2240"/>
        <end position="2254"/>
    </location>
</feature>
<evidence type="ECO:0000256" key="8">
    <source>
        <dbReference type="ARBA" id="ARBA00022692"/>
    </source>
</evidence>
<comment type="catalytic activity">
    <reaction evidence="1">
        <text>ATP = 3',5'-cyclic AMP + diphosphate</text>
        <dbReference type="Rhea" id="RHEA:15389"/>
        <dbReference type="ChEBI" id="CHEBI:30616"/>
        <dbReference type="ChEBI" id="CHEBI:33019"/>
        <dbReference type="ChEBI" id="CHEBI:58165"/>
        <dbReference type="EC" id="4.6.1.1"/>
    </reaction>
</comment>
<feature type="transmembrane region" description="Helical" evidence="24">
    <location>
        <begin position="1474"/>
        <end position="1492"/>
    </location>
</feature>
<evidence type="ECO:0000259" key="26">
    <source>
        <dbReference type="PROSITE" id="PS50125"/>
    </source>
</evidence>
<feature type="transmembrane region" description="Helical" evidence="24">
    <location>
        <begin position="1417"/>
        <end position="1435"/>
    </location>
</feature>
<evidence type="ECO:0000256" key="10">
    <source>
        <dbReference type="ARBA" id="ARBA00022737"/>
    </source>
</evidence>
<evidence type="ECO:0000256" key="19">
    <source>
        <dbReference type="ARBA" id="ARBA00023239"/>
    </source>
</evidence>
<proteinExistence type="inferred from homology"/>
<evidence type="ECO:0000313" key="29">
    <source>
        <dbReference type="Proteomes" id="UP000183832"/>
    </source>
</evidence>
<dbReference type="PROSITE" id="PS50219">
    <property type="entry name" value="CNH"/>
    <property type="match status" value="1"/>
</dbReference>
<dbReference type="SUPFAM" id="SSF55073">
    <property type="entry name" value="Nucleotide cyclase"/>
    <property type="match status" value="2"/>
</dbReference>
<protein>
    <recommendedName>
        <fullName evidence="22">Guanylate cyclase</fullName>
        <ecNumber evidence="22">4.6.1.2</ecNumber>
    </recommendedName>
</protein>
<dbReference type="Pfam" id="PF16214">
    <property type="entry name" value="AC_N"/>
    <property type="match status" value="1"/>
</dbReference>
<feature type="domain" description="Guanylate cyclase" evidence="26">
    <location>
        <begin position="1032"/>
        <end position="1159"/>
    </location>
</feature>
<evidence type="ECO:0000256" key="7">
    <source>
        <dbReference type="ARBA" id="ARBA00022679"/>
    </source>
</evidence>
<dbReference type="InterPro" id="IPR011009">
    <property type="entry name" value="Kinase-like_dom_sf"/>
</dbReference>
<keyword evidence="29" id="KW-1185">Reference proteome</keyword>
<feature type="region of interest" description="Disordered" evidence="23">
    <location>
        <begin position="371"/>
        <end position="417"/>
    </location>
</feature>
<organism evidence="28 29">
    <name type="scientific">Clunio marinus</name>
    <dbReference type="NCBI Taxonomy" id="568069"/>
    <lineage>
        <taxon>Eukaryota</taxon>
        <taxon>Metazoa</taxon>
        <taxon>Ecdysozoa</taxon>
        <taxon>Arthropoda</taxon>
        <taxon>Hexapoda</taxon>
        <taxon>Insecta</taxon>
        <taxon>Pterygota</taxon>
        <taxon>Neoptera</taxon>
        <taxon>Endopterygota</taxon>
        <taxon>Diptera</taxon>
        <taxon>Nematocera</taxon>
        <taxon>Chironomoidea</taxon>
        <taxon>Chironomidae</taxon>
        <taxon>Clunio</taxon>
    </lineage>
</organism>
<evidence type="ECO:0000256" key="23">
    <source>
        <dbReference type="SAM" id="MobiDB-lite"/>
    </source>
</evidence>
<dbReference type="InterPro" id="IPR009398">
    <property type="entry name" value="Adcy_conserved_dom"/>
</dbReference>
<dbReference type="SMART" id="SM00036">
    <property type="entry name" value="CNH"/>
    <property type="match status" value="1"/>
</dbReference>
<dbReference type="InterPro" id="IPR032628">
    <property type="entry name" value="AC_N"/>
</dbReference>
<evidence type="ECO:0000256" key="13">
    <source>
        <dbReference type="ARBA" id="ARBA00022840"/>
    </source>
</evidence>
<dbReference type="CDD" id="cd06613">
    <property type="entry name" value="STKc_MAP4K3_like"/>
    <property type="match status" value="1"/>
</dbReference>
<accession>A0A1J1HTL6</accession>
<dbReference type="InterPro" id="IPR001180">
    <property type="entry name" value="CNH_dom"/>
</dbReference>
<keyword evidence="18" id="KW-0325">Glycoprotein</keyword>
<feature type="transmembrane region" description="Helical" evidence="24">
    <location>
        <begin position="911"/>
        <end position="931"/>
    </location>
</feature>
<feature type="transmembrane region" description="Helical" evidence="24">
    <location>
        <begin position="885"/>
        <end position="904"/>
    </location>
</feature>
<comment type="similarity">
    <text evidence="21">Belongs to the adenylyl cyclase class-4/guanylyl cyclase family.</text>
</comment>
<feature type="transmembrane region" description="Helical" evidence="24">
    <location>
        <begin position="1536"/>
        <end position="1555"/>
    </location>
</feature>
<comment type="cofactor">
    <cofactor evidence="2">
        <name>Mg(2+)</name>
        <dbReference type="ChEBI" id="CHEBI:18420"/>
    </cofactor>
</comment>
<dbReference type="GO" id="GO:0006171">
    <property type="term" value="P:cAMP biosynthetic process"/>
    <property type="evidence" value="ECO:0007669"/>
    <property type="project" value="UniProtKB-KW"/>
</dbReference>
<dbReference type="FunFam" id="3.30.70.1230:FF:000001">
    <property type="entry name" value="Adenylate cyclase"/>
    <property type="match status" value="1"/>
</dbReference>
<feature type="region of interest" description="Disordered" evidence="23">
    <location>
        <begin position="2019"/>
        <end position="2127"/>
    </location>
</feature>
<evidence type="ECO:0000256" key="22">
    <source>
        <dbReference type="RuleBase" id="RU003431"/>
    </source>
</evidence>
<feature type="region of interest" description="Disordered" evidence="23">
    <location>
        <begin position="1933"/>
        <end position="1952"/>
    </location>
</feature>
<keyword evidence="13 20" id="KW-0067">ATP-binding</keyword>
<evidence type="ECO:0000256" key="20">
    <source>
        <dbReference type="PROSITE-ProRule" id="PRU10141"/>
    </source>
</evidence>
<evidence type="ECO:0000256" key="4">
    <source>
        <dbReference type="ARBA" id="ARBA00004167"/>
    </source>
</evidence>
<feature type="transmembrane region" description="Helical" evidence="24">
    <location>
        <begin position="1381"/>
        <end position="1405"/>
    </location>
</feature>
<dbReference type="PROSITE" id="PS50011">
    <property type="entry name" value="PROTEIN_KINASE_DOM"/>
    <property type="match status" value="1"/>
</dbReference>
<comment type="catalytic activity">
    <reaction evidence="22">
        <text>GTP = 3',5'-cyclic GMP + diphosphate</text>
        <dbReference type="Rhea" id="RHEA:13665"/>
        <dbReference type="ChEBI" id="CHEBI:33019"/>
        <dbReference type="ChEBI" id="CHEBI:37565"/>
        <dbReference type="ChEBI" id="CHEBI:57746"/>
        <dbReference type="EC" id="4.6.1.2"/>
    </reaction>
</comment>
<dbReference type="InterPro" id="IPR029787">
    <property type="entry name" value="Nucleotide_cyclase"/>
</dbReference>
<evidence type="ECO:0000259" key="25">
    <source>
        <dbReference type="PROSITE" id="PS50011"/>
    </source>
</evidence>
<reference evidence="28 29" key="1">
    <citation type="submission" date="2015-04" db="EMBL/GenBank/DDBJ databases">
        <authorList>
            <person name="Syromyatnikov M.Y."/>
            <person name="Popov V.N."/>
        </authorList>
    </citation>
    <scope>NUCLEOTIDE SEQUENCE [LARGE SCALE GENOMIC DNA]</scope>
</reference>
<keyword evidence="10" id="KW-0677">Repeat</keyword>
<dbReference type="InterPro" id="IPR018297">
    <property type="entry name" value="A/G_cyclase_CS"/>
</dbReference>
<dbReference type="GO" id="GO:0005886">
    <property type="term" value="C:plasma membrane"/>
    <property type="evidence" value="ECO:0007669"/>
    <property type="project" value="InterPro"/>
</dbReference>
<dbReference type="PROSITE" id="PS50125">
    <property type="entry name" value="GUANYLATE_CYCLASE_2"/>
    <property type="match status" value="2"/>
</dbReference>
<feature type="compositionally biased region" description="Low complexity" evidence="23">
    <location>
        <begin position="2209"/>
        <end position="2228"/>
    </location>
</feature>
<feature type="region of interest" description="Disordered" evidence="23">
    <location>
        <begin position="295"/>
        <end position="354"/>
    </location>
</feature>
<dbReference type="SMART" id="SM00220">
    <property type="entry name" value="S_TKc"/>
    <property type="match status" value="1"/>
</dbReference>
<feature type="transmembrane region" description="Helical" evidence="24">
    <location>
        <begin position="1353"/>
        <end position="1375"/>
    </location>
</feature>
<dbReference type="Gene3D" id="3.30.70.1230">
    <property type="entry name" value="Nucleotide cyclase"/>
    <property type="match status" value="2"/>
</dbReference>
<feature type="compositionally biased region" description="Polar residues" evidence="23">
    <location>
        <begin position="371"/>
        <end position="391"/>
    </location>
</feature>
<keyword evidence="9" id="KW-0479">Metal-binding</keyword>
<feature type="compositionally biased region" description="Basic residues" evidence="23">
    <location>
        <begin position="315"/>
        <end position="324"/>
    </location>
</feature>
<evidence type="ECO:0000256" key="2">
    <source>
        <dbReference type="ARBA" id="ARBA00001946"/>
    </source>
</evidence>
<keyword evidence="5" id="KW-0723">Serine/threonine-protein kinase</keyword>
<feature type="compositionally biased region" description="Polar residues" evidence="23">
    <location>
        <begin position="2023"/>
        <end position="2035"/>
    </location>
</feature>
<dbReference type="InterPro" id="IPR017441">
    <property type="entry name" value="Protein_kinase_ATP_BS"/>
</dbReference>
<evidence type="ECO:0000256" key="11">
    <source>
        <dbReference type="ARBA" id="ARBA00022741"/>
    </source>
</evidence>
<dbReference type="PANTHER" id="PTHR45627">
    <property type="entry name" value="ADENYLATE CYCLASE TYPE 1"/>
    <property type="match status" value="1"/>
</dbReference>
<feature type="transmembrane region" description="Helical" evidence="24">
    <location>
        <begin position="822"/>
        <end position="841"/>
    </location>
</feature>
<evidence type="ECO:0000256" key="16">
    <source>
        <dbReference type="ARBA" id="ARBA00022998"/>
    </source>
</evidence>
<feature type="domain" description="CNH" evidence="27">
    <location>
        <begin position="437"/>
        <end position="769"/>
    </location>
</feature>
<evidence type="ECO:0000256" key="17">
    <source>
        <dbReference type="ARBA" id="ARBA00023136"/>
    </source>
</evidence>
<feature type="region of interest" description="Disordered" evidence="23">
    <location>
        <begin position="2189"/>
        <end position="2268"/>
    </location>
</feature>
<keyword evidence="12" id="KW-0418">Kinase</keyword>
<comment type="subcellular location">
    <subcellularLocation>
        <location evidence="3">Membrane</location>
        <topology evidence="3">Multi-pass membrane protein</topology>
    </subcellularLocation>
    <subcellularLocation>
        <location evidence="4">Membrane</location>
        <topology evidence="4">Single-pass membrane protein</topology>
    </subcellularLocation>
</comment>
<dbReference type="OrthoDB" id="6147412at2759"/>
<evidence type="ECO:0000256" key="3">
    <source>
        <dbReference type="ARBA" id="ARBA00004141"/>
    </source>
</evidence>
<dbReference type="FunFam" id="3.30.70.1230:FF:000002">
    <property type="entry name" value="Adenylate cyclase"/>
    <property type="match status" value="1"/>
</dbReference>
<dbReference type="EMBL" id="CVRI01000020">
    <property type="protein sequence ID" value="CRK90724.1"/>
    <property type="molecule type" value="Genomic_DNA"/>
</dbReference>
<dbReference type="SMART" id="SM00044">
    <property type="entry name" value="CYCc"/>
    <property type="match status" value="2"/>
</dbReference>
<dbReference type="PROSITE" id="PS00452">
    <property type="entry name" value="GUANYLATE_CYCLASE_1"/>
    <property type="match status" value="2"/>
</dbReference>
<keyword evidence="11 20" id="KW-0547">Nucleotide-binding</keyword>
<dbReference type="PANTHER" id="PTHR45627:SF26">
    <property type="entry name" value="ADENYLATE CYCLASE TYPE 1"/>
    <property type="match status" value="1"/>
</dbReference>
<keyword evidence="7" id="KW-0808">Transferase</keyword>
<dbReference type="InterPro" id="IPR000719">
    <property type="entry name" value="Prot_kinase_dom"/>
</dbReference>
<dbReference type="InterPro" id="IPR001054">
    <property type="entry name" value="A/G_cyclase"/>
</dbReference>
<evidence type="ECO:0000313" key="28">
    <source>
        <dbReference type="EMBL" id="CRK90724.1"/>
    </source>
</evidence>
<feature type="binding site" evidence="20">
    <location>
        <position position="43"/>
    </location>
    <ligand>
        <name>ATP</name>
        <dbReference type="ChEBI" id="CHEBI:30616"/>
    </ligand>
</feature>
<dbReference type="Pfam" id="PF00211">
    <property type="entry name" value="Guanylate_cyc"/>
    <property type="match status" value="2"/>
</dbReference>
<keyword evidence="15 24" id="KW-1133">Transmembrane helix</keyword>
<evidence type="ECO:0000256" key="14">
    <source>
        <dbReference type="ARBA" id="ARBA00022842"/>
    </source>
</evidence>
<dbReference type="Pfam" id="PF06327">
    <property type="entry name" value="Adcy_cons_dom"/>
    <property type="match status" value="1"/>
</dbReference>
<dbReference type="GO" id="GO:0004674">
    <property type="term" value="F:protein serine/threonine kinase activity"/>
    <property type="evidence" value="ECO:0007669"/>
    <property type="project" value="UniProtKB-KW"/>
</dbReference>
<feature type="transmembrane region" description="Helical" evidence="24">
    <location>
        <begin position="1499"/>
        <end position="1516"/>
    </location>
</feature>
<dbReference type="SUPFAM" id="SSF56112">
    <property type="entry name" value="Protein kinase-like (PK-like)"/>
    <property type="match status" value="1"/>
</dbReference>
<dbReference type="PROSITE" id="PS00107">
    <property type="entry name" value="PROTEIN_KINASE_ATP"/>
    <property type="match status" value="1"/>
</dbReference>
<evidence type="ECO:0000256" key="9">
    <source>
        <dbReference type="ARBA" id="ARBA00022723"/>
    </source>
</evidence>
<evidence type="ECO:0000256" key="18">
    <source>
        <dbReference type="ARBA" id="ARBA00023180"/>
    </source>
</evidence>
<dbReference type="Proteomes" id="UP000183832">
    <property type="component" value="Unassembled WGS sequence"/>
</dbReference>
<dbReference type="GO" id="GO:0004016">
    <property type="term" value="F:adenylate cyclase activity"/>
    <property type="evidence" value="ECO:0007669"/>
    <property type="project" value="UniProtKB-EC"/>
</dbReference>
<evidence type="ECO:0000256" key="15">
    <source>
        <dbReference type="ARBA" id="ARBA00022989"/>
    </source>
</evidence>
<feature type="transmembrane region" description="Helical" evidence="24">
    <location>
        <begin position="943"/>
        <end position="963"/>
    </location>
</feature>
<keyword evidence="19 21" id="KW-0456">Lyase</keyword>
<keyword evidence="22" id="KW-0141">cGMP biosynthesis</keyword>
<evidence type="ECO:0000256" key="21">
    <source>
        <dbReference type="RuleBase" id="RU000405"/>
    </source>
</evidence>
<evidence type="ECO:0000256" key="1">
    <source>
        <dbReference type="ARBA" id="ARBA00001593"/>
    </source>
</evidence>
<dbReference type="Pfam" id="PF00780">
    <property type="entry name" value="CNH"/>
    <property type="match status" value="1"/>
</dbReference>
<keyword evidence="16" id="KW-0115">cAMP biosynthesis</keyword>
<dbReference type="GO" id="GO:0007189">
    <property type="term" value="P:adenylate cyclase-activating G protein-coupled receptor signaling pathway"/>
    <property type="evidence" value="ECO:0007669"/>
    <property type="project" value="TreeGrafter"/>
</dbReference>
<evidence type="ECO:0000256" key="5">
    <source>
        <dbReference type="ARBA" id="ARBA00022527"/>
    </source>
</evidence>